<evidence type="ECO:0000313" key="3">
    <source>
        <dbReference type="Proteomes" id="UP000663881"/>
    </source>
</evidence>
<gene>
    <name evidence="2" type="ORF">OKA104_LOCUS52408</name>
</gene>
<sequence>MFYYFIVLFLFKSCLTINNTNEQCSIRDTCTNSSIESPSVYDNEDLIQSRNCFCDSVCEQYGDCCYKT</sequence>
<proteinExistence type="predicted"/>
<comment type="caution">
    <text evidence="2">The sequence shown here is derived from an EMBL/GenBank/DDBJ whole genome shotgun (WGS) entry which is preliminary data.</text>
</comment>
<keyword evidence="1" id="KW-0732">Signal</keyword>
<evidence type="ECO:0000313" key="2">
    <source>
        <dbReference type="EMBL" id="CAF4419004.1"/>
    </source>
</evidence>
<feature type="chain" id="PRO_5032419594" description="SMB domain-containing protein" evidence="1">
    <location>
        <begin position="17"/>
        <end position="68"/>
    </location>
</feature>
<organism evidence="2 3">
    <name type="scientific">Adineta steineri</name>
    <dbReference type="NCBI Taxonomy" id="433720"/>
    <lineage>
        <taxon>Eukaryota</taxon>
        <taxon>Metazoa</taxon>
        <taxon>Spiralia</taxon>
        <taxon>Gnathifera</taxon>
        <taxon>Rotifera</taxon>
        <taxon>Eurotatoria</taxon>
        <taxon>Bdelloidea</taxon>
        <taxon>Adinetida</taxon>
        <taxon>Adinetidae</taxon>
        <taxon>Adineta</taxon>
    </lineage>
</organism>
<feature type="non-terminal residue" evidence="2">
    <location>
        <position position="68"/>
    </location>
</feature>
<reference evidence="2" key="1">
    <citation type="submission" date="2021-02" db="EMBL/GenBank/DDBJ databases">
        <authorList>
            <person name="Nowell W R."/>
        </authorList>
    </citation>
    <scope>NUCLEOTIDE SEQUENCE</scope>
</reference>
<evidence type="ECO:0008006" key="4">
    <source>
        <dbReference type="Google" id="ProtNLM"/>
    </source>
</evidence>
<protein>
    <recommendedName>
        <fullName evidence="4">SMB domain-containing protein</fullName>
    </recommendedName>
</protein>
<accession>A0A820QCW7</accession>
<dbReference type="AlphaFoldDB" id="A0A820QCW7"/>
<dbReference type="EMBL" id="CAJOAY010030406">
    <property type="protein sequence ID" value="CAF4419004.1"/>
    <property type="molecule type" value="Genomic_DNA"/>
</dbReference>
<evidence type="ECO:0000256" key="1">
    <source>
        <dbReference type="SAM" id="SignalP"/>
    </source>
</evidence>
<name>A0A820QCW7_9BILA</name>
<feature type="signal peptide" evidence="1">
    <location>
        <begin position="1"/>
        <end position="16"/>
    </location>
</feature>
<dbReference type="Proteomes" id="UP000663881">
    <property type="component" value="Unassembled WGS sequence"/>
</dbReference>